<feature type="transmembrane region" description="Helical" evidence="8">
    <location>
        <begin position="26"/>
        <end position="46"/>
    </location>
</feature>
<comment type="caution">
    <text evidence="10">The sequence shown here is derived from an EMBL/GenBank/DDBJ whole genome shotgun (WGS) entry which is preliminary data.</text>
</comment>
<dbReference type="InterPro" id="IPR003362">
    <property type="entry name" value="Bact_transf"/>
</dbReference>
<organism evidence="10 11">
    <name type="scientific">Sphingomonas lycopersici</name>
    <dbReference type="NCBI Taxonomy" id="2951807"/>
    <lineage>
        <taxon>Bacteria</taxon>
        <taxon>Pseudomonadati</taxon>
        <taxon>Pseudomonadota</taxon>
        <taxon>Alphaproteobacteria</taxon>
        <taxon>Sphingomonadales</taxon>
        <taxon>Sphingomonadaceae</taxon>
        <taxon>Sphingomonas</taxon>
    </lineage>
</organism>
<feature type="transmembrane region" description="Helical" evidence="8">
    <location>
        <begin position="267"/>
        <end position="288"/>
    </location>
</feature>
<keyword evidence="5 8" id="KW-1133">Transmembrane helix</keyword>
<dbReference type="EMBL" id="JANFAV010000001">
    <property type="protein sequence ID" value="MCW6533472.1"/>
    <property type="molecule type" value="Genomic_DNA"/>
</dbReference>
<accession>A0AA41Z5Y7</accession>
<dbReference type="Pfam" id="PF02397">
    <property type="entry name" value="Bac_transf"/>
    <property type="match status" value="1"/>
</dbReference>
<dbReference type="NCBIfam" id="TIGR03023">
    <property type="entry name" value="WcaJ_sugtrans"/>
    <property type="match status" value="1"/>
</dbReference>
<evidence type="ECO:0000256" key="1">
    <source>
        <dbReference type="ARBA" id="ARBA00004141"/>
    </source>
</evidence>
<proteinExistence type="inferred from homology"/>
<dbReference type="GO" id="GO:0000271">
    <property type="term" value="P:polysaccharide biosynthetic process"/>
    <property type="evidence" value="ECO:0007669"/>
    <property type="project" value="UniProtKB-KW"/>
</dbReference>
<dbReference type="Pfam" id="PF13727">
    <property type="entry name" value="CoA_binding_3"/>
    <property type="match status" value="1"/>
</dbReference>
<dbReference type="Proteomes" id="UP001165565">
    <property type="component" value="Unassembled WGS sequence"/>
</dbReference>
<evidence type="ECO:0000259" key="9">
    <source>
        <dbReference type="Pfam" id="PF02397"/>
    </source>
</evidence>
<sequence>MTDTALVVAMLFLVFAAGWESPHPIAVEALLCVAILELIASFSNLSRSWRINRLRHELAKLTVYWTACFVAIMASFYLIGDLPLDQAGQWLPAAAGWYASSLVAIMLFRIVLRMALRYYRAFGHDQRNAAFIGATDTTERLLAVFDKHRWMGIRPLGVFDDRRPADGRTVALGEDAFGGNVDQLYQLARQGRVSRIYVTLPMAAEQRIKAIIDRFGDTTASIYYCPPLSRLDLVGARWDDLYGQPVVSVVESPFEGYSRVVKRIEDVALLVLILPIILIPTILIALLIRLDSPGPVFYRQTRYGLDGKPFQIWKFRSMYAGGDDRFVQARRGDTRVTRVGAILRRTSLDELPQFFNVLDGSMSVIGPRPHPVRLNEEFRTVIRRYMVRHKIKPGITGLAQVNGWRGETETLDKMQQRVAHDIEYLRRWSLRLDLKILLQTLIVPFHGRNAY</sequence>
<evidence type="ECO:0000256" key="7">
    <source>
        <dbReference type="ARBA" id="ARBA00023169"/>
    </source>
</evidence>
<evidence type="ECO:0000256" key="6">
    <source>
        <dbReference type="ARBA" id="ARBA00023136"/>
    </source>
</evidence>
<evidence type="ECO:0000256" key="3">
    <source>
        <dbReference type="ARBA" id="ARBA00022679"/>
    </source>
</evidence>
<dbReference type="EC" id="2.7.8.31" evidence="10"/>
<keyword evidence="3 10" id="KW-0808">Transferase</keyword>
<dbReference type="AlphaFoldDB" id="A0AA41Z5Y7"/>
<comment type="subcellular location">
    <subcellularLocation>
        <location evidence="1">Membrane</location>
        <topology evidence="1">Multi-pass membrane protein</topology>
    </subcellularLocation>
</comment>
<keyword evidence="6 8" id="KW-0472">Membrane</keyword>
<evidence type="ECO:0000256" key="2">
    <source>
        <dbReference type="ARBA" id="ARBA00006464"/>
    </source>
</evidence>
<evidence type="ECO:0000256" key="4">
    <source>
        <dbReference type="ARBA" id="ARBA00022692"/>
    </source>
</evidence>
<dbReference type="GO" id="GO:0009242">
    <property type="term" value="P:colanic acid biosynthetic process"/>
    <property type="evidence" value="ECO:0007669"/>
    <property type="project" value="TreeGrafter"/>
</dbReference>
<keyword evidence="4 8" id="KW-0812">Transmembrane</keyword>
<evidence type="ECO:0000313" key="10">
    <source>
        <dbReference type="EMBL" id="MCW6533472.1"/>
    </source>
</evidence>
<evidence type="ECO:0000313" key="11">
    <source>
        <dbReference type="Proteomes" id="UP001165565"/>
    </source>
</evidence>
<dbReference type="GO" id="GO:0016020">
    <property type="term" value="C:membrane"/>
    <property type="evidence" value="ECO:0007669"/>
    <property type="project" value="UniProtKB-SubCell"/>
</dbReference>
<name>A0AA41Z5Y7_9SPHN</name>
<dbReference type="RefSeq" id="WP_265267503.1">
    <property type="nucleotide sequence ID" value="NZ_JANFAV010000001.1"/>
</dbReference>
<dbReference type="Gene3D" id="3.40.50.720">
    <property type="entry name" value="NAD(P)-binding Rossmann-like Domain"/>
    <property type="match status" value="1"/>
</dbReference>
<gene>
    <name evidence="10" type="ORF">NEE01_01600</name>
</gene>
<dbReference type="PANTHER" id="PTHR30576:SF21">
    <property type="entry name" value="UDP-GLUCOSE:UNDECAPRENYL-PHOSPHATE GLUCOSE-1-PHOSPHATE TRANSFERASE"/>
    <property type="match status" value="1"/>
</dbReference>
<comment type="similarity">
    <text evidence="2">Belongs to the bacterial sugar transferase family.</text>
</comment>
<dbReference type="InterPro" id="IPR017473">
    <property type="entry name" value="Undecaprenyl-P_gluc_Ptfrase"/>
</dbReference>
<keyword evidence="11" id="KW-1185">Reference proteome</keyword>
<feature type="domain" description="Bacterial sugar transferase" evidence="9">
    <location>
        <begin position="262"/>
        <end position="443"/>
    </location>
</feature>
<keyword evidence="7" id="KW-0270">Exopolysaccharide synthesis</keyword>
<dbReference type="InterPro" id="IPR017475">
    <property type="entry name" value="EPS_sugar_tfrase"/>
</dbReference>
<protein>
    <submittedName>
        <fullName evidence="10">Undecaprenyl-phosphate glucose phosphotransferase</fullName>
        <ecNumber evidence="10">2.7.8.31</ecNumber>
    </submittedName>
</protein>
<dbReference type="GO" id="GO:0089702">
    <property type="term" value="F:undecaprenyl-phosphate glucose phosphotransferase activity"/>
    <property type="evidence" value="ECO:0007669"/>
    <property type="project" value="UniProtKB-EC"/>
</dbReference>
<evidence type="ECO:0000256" key="5">
    <source>
        <dbReference type="ARBA" id="ARBA00022989"/>
    </source>
</evidence>
<reference evidence="10" key="1">
    <citation type="submission" date="2022-06" db="EMBL/GenBank/DDBJ databases">
        <title>Sphingomonas sp. nov. isolated from rhizosphere soil of tomato.</title>
        <authorList>
            <person name="Dong H."/>
            <person name="Gao R."/>
        </authorList>
    </citation>
    <scope>NUCLEOTIDE SEQUENCE</scope>
    <source>
        <strain evidence="10">MMSM24</strain>
    </source>
</reference>
<evidence type="ECO:0000256" key="8">
    <source>
        <dbReference type="SAM" id="Phobius"/>
    </source>
</evidence>
<dbReference type="PANTHER" id="PTHR30576">
    <property type="entry name" value="COLANIC BIOSYNTHESIS UDP-GLUCOSE LIPID CARRIER TRANSFERASE"/>
    <property type="match status" value="1"/>
</dbReference>
<feature type="transmembrane region" description="Helical" evidence="8">
    <location>
        <begin position="58"/>
        <end position="79"/>
    </location>
</feature>
<feature type="transmembrane region" description="Helical" evidence="8">
    <location>
        <begin position="91"/>
        <end position="112"/>
    </location>
</feature>
<dbReference type="NCBIfam" id="TIGR03025">
    <property type="entry name" value="EPS_sugtrans"/>
    <property type="match status" value="1"/>
</dbReference>